<keyword evidence="6" id="KW-0378">Hydrolase</keyword>
<evidence type="ECO:0000256" key="12">
    <source>
        <dbReference type="ARBA" id="ARBA00023295"/>
    </source>
</evidence>
<dbReference type="InterPro" id="IPR000726">
    <property type="entry name" value="Glyco_hydro_19_cat"/>
</dbReference>
<dbReference type="GO" id="GO:0008843">
    <property type="term" value="F:endochitinase activity"/>
    <property type="evidence" value="ECO:0007669"/>
    <property type="project" value="UniProtKB-EC"/>
</dbReference>
<evidence type="ECO:0000256" key="4">
    <source>
        <dbReference type="ARBA" id="ARBA00022669"/>
    </source>
</evidence>
<protein>
    <recommendedName>
        <fullName evidence="3">chitinase</fullName>
        <ecNumber evidence="3">3.2.1.14</ecNumber>
    </recommendedName>
</protein>
<evidence type="ECO:0000256" key="17">
    <source>
        <dbReference type="SAM" id="MobiDB-lite"/>
    </source>
</evidence>
<feature type="disulfide bond" evidence="15">
    <location>
        <begin position="185"/>
        <end position="194"/>
    </location>
</feature>
<name>A0ABD0USY5_DENTH</name>
<evidence type="ECO:0000256" key="5">
    <source>
        <dbReference type="ARBA" id="ARBA00022729"/>
    </source>
</evidence>
<reference evidence="19 20" key="1">
    <citation type="journal article" date="2024" name="Plant Biotechnol. J.">
        <title>Dendrobium thyrsiflorum genome and its molecular insights into genes involved in important horticultural traits.</title>
        <authorList>
            <person name="Chen B."/>
            <person name="Wang J.Y."/>
            <person name="Zheng P.J."/>
            <person name="Li K.L."/>
            <person name="Liang Y.M."/>
            <person name="Chen X.F."/>
            <person name="Zhang C."/>
            <person name="Zhao X."/>
            <person name="He X."/>
            <person name="Zhang G.Q."/>
            <person name="Liu Z.J."/>
            <person name="Xu Q."/>
        </authorList>
    </citation>
    <scope>NUCLEOTIDE SEQUENCE [LARGE SCALE GENOMIC DNA]</scope>
    <source>
        <strain evidence="19">GZMU011</strain>
    </source>
</reference>
<keyword evidence="13" id="KW-0624">Polysaccharide degradation</keyword>
<dbReference type="PIRSF" id="PIRSF001060">
    <property type="entry name" value="Endochitinase"/>
    <property type="match status" value="1"/>
</dbReference>
<dbReference type="Gene3D" id="3.30.60.10">
    <property type="entry name" value="Endochitinase-like"/>
    <property type="match status" value="1"/>
</dbReference>
<dbReference type="CDD" id="cd00325">
    <property type="entry name" value="chitinase_GH19"/>
    <property type="match status" value="1"/>
</dbReference>
<dbReference type="CDD" id="cd00035">
    <property type="entry name" value="ChtBD1"/>
    <property type="match status" value="1"/>
</dbReference>
<dbReference type="SUPFAM" id="SSF53955">
    <property type="entry name" value="Lysozyme-like"/>
    <property type="match status" value="1"/>
</dbReference>
<comment type="caution">
    <text evidence="16">Lacks conserved residue(s) required for the propagation of feature annotation.</text>
</comment>
<dbReference type="InterPro" id="IPR018371">
    <property type="entry name" value="Chitin-binding_1_CS"/>
</dbReference>
<keyword evidence="4 16" id="KW-0147">Chitin-binding</keyword>
<dbReference type="InterPro" id="IPR016283">
    <property type="entry name" value="Glyco_hydro_19"/>
</dbReference>
<keyword evidence="11" id="KW-0119">Carbohydrate metabolism</keyword>
<evidence type="ECO:0000256" key="7">
    <source>
        <dbReference type="ARBA" id="ARBA00022821"/>
    </source>
</evidence>
<dbReference type="Pfam" id="PF00182">
    <property type="entry name" value="Glyco_hydro_19"/>
    <property type="match status" value="2"/>
</dbReference>
<comment type="similarity">
    <text evidence="2">Belongs to the glycosyl hydrolase 19 family. Chitinase class I subfamily.</text>
</comment>
<sequence>MQIDRREQMRENFGEEEENLKSPEAARASWREKGLKMQLLIAAGALLLAASTLAHAQNCGCAQGLCCSKFGYCGTGDAYCGDGCQSGPCSNRPPSGGGGGVSVAEVVTQKFFDGIISQAGAGCRGKRFYTRQAFLDAVKQKYKSFGRDATAGDSKREIAAFFAHATHETGHFCHVEEVDKSHFYCDKNYPQYPCAPGKKYYGRGPLQITWNYNYALAGKDIGFDGLKSPETVSNDVVISFKAALWFWTNNVHRVVNQGFGATIRAINSIECNGGNTAEMNDRVNIYKKYCSQFGVSPGDHLTC</sequence>
<comment type="catalytic activity">
    <reaction evidence="1">
        <text>Random endo-hydrolysis of N-acetyl-beta-D-glucosaminide (1-&gt;4)-beta-linkages in chitin and chitodextrins.</text>
        <dbReference type="EC" id="3.2.1.14"/>
    </reaction>
</comment>
<dbReference type="FunFam" id="3.30.60.10:FF:000004">
    <property type="entry name" value="Endochitinase At2g43590"/>
    <property type="match status" value="1"/>
</dbReference>
<evidence type="ECO:0000313" key="20">
    <source>
        <dbReference type="Proteomes" id="UP001552299"/>
    </source>
</evidence>
<feature type="disulfide bond" evidence="15">
    <location>
        <begin position="271"/>
        <end position="303"/>
    </location>
</feature>
<keyword evidence="20" id="KW-1185">Reference proteome</keyword>
<evidence type="ECO:0000256" key="3">
    <source>
        <dbReference type="ARBA" id="ARBA00012729"/>
    </source>
</evidence>
<dbReference type="SMART" id="SM00270">
    <property type="entry name" value="ChtBD1"/>
    <property type="match status" value="1"/>
</dbReference>
<dbReference type="GO" id="GO:0006032">
    <property type="term" value="P:chitin catabolic process"/>
    <property type="evidence" value="ECO:0007669"/>
    <property type="project" value="UniProtKB-KW"/>
</dbReference>
<dbReference type="Gene3D" id="1.10.530.10">
    <property type="match status" value="1"/>
</dbReference>
<dbReference type="EMBL" id="JANQDX010000011">
    <property type="protein sequence ID" value="KAL0915841.1"/>
    <property type="molecule type" value="Genomic_DNA"/>
</dbReference>
<dbReference type="Gene3D" id="3.30.20.10">
    <property type="entry name" value="Endochitinase, domain 2"/>
    <property type="match status" value="1"/>
</dbReference>
<dbReference type="SUPFAM" id="SSF57016">
    <property type="entry name" value="Plant lectins/antimicrobial peptides"/>
    <property type="match status" value="1"/>
</dbReference>
<keyword evidence="10" id="KW-0325">Glycoprotein</keyword>
<evidence type="ECO:0000256" key="11">
    <source>
        <dbReference type="ARBA" id="ARBA00023277"/>
    </source>
</evidence>
<dbReference type="Proteomes" id="UP001552299">
    <property type="component" value="Unassembled WGS sequence"/>
</dbReference>
<feature type="disulfide bond" evidence="15">
    <location>
        <begin position="123"/>
        <end position="173"/>
    </location>
</feature>
<dbReference type="PANTHER" id="PTHR22595:SF197">
    <property type="entry name" value="CHITINASE FAMILY PROTEIN"/>
    <property type="match status" value="1"/>
</dbReference>
<organism evidence="19 20">
    <name type="scientific">Dendrobium thyrsiflorum</name>
    <name type="common">Pinecone-like raceme dendrobium</name>
    <name type="synonym">Orchid</name>
    <dbReference type="NCBI Taxonomy" id="117978"/>
    <lineage>
        <taxon>Eukaryota</taxon>
        <taxon>Viridiplantae</taxon>
        <taxon>Streptophyta</taxon>
        <taxon>Embryophyta</taxon>
        <taxon>Tracheophyta</taxon>
        <taxon>Spermatophyta</taxon>
        <taxon>Magnoliopsida</taxon>
        <taxon>Liliopsida</taxon>
        <taxon>Asparagales</taxon>
        <taxon>Orchidaceae</taxon>
        <taxon>Epidendroideae</taxon>
        <taxon>Malaxideae</taxon>
        <taxon>Dendrobiinae</taxon>
        <taxon>Dendrobium</taxon>
    </lineage>
</organism>
<keyword evidence="8" id="KW-0146">Chitin degradation</keyword>
<feature type="disulfide bond" evidence="15 16">
    <location>
        <begin position="61"/>
        <end position="73"/>
    </location>
</feature>
<feature type="active site" description="Proton donor" evidence="14">
    <location>
        <position position="168"/>
    </location>
</feature>
<dbReference type="EC" id="3.2.1.14" evidence="3"/>
<evidence type="ECO:0000256" key="13">
    <source>
        <dbReference type="ARBA" id="ARBA00023326"/>
    </source>
</evidence>
<comment type="caution">
    <text evidence="19">The sequence shown here is derived from an EMBL/GenBank/DDBJ whole genome shotgun (WGS) entry which is preliminary data.</text>
</comment>
<dbReference type="GO" id="GO:0000272">
    <property type="term" value="P:polysaccharide catabolic process"/>
    <property type="evidence" value="ECO:0007669"/>
    <property type="project" value="UniProtKB-KW"/>
</dbReference>
<feature type="domain" description="Chitin-binding type-1" evidence="18">
    <location>
        <begin position="56"/>
        <end position="91"/>
    </location>
</feature>
<evidence type="ECO:0000256" key="16">
    <source>
        <dbReference type="PROSITE-ProRule" id="PRU00261"/>
    </source>
</evidence>
<evidence type="ECO:0000313" key="19">
    <source>
        <dbReference type="EMBL" id="KAL0915841.1"/>
    </source>
</evidence>
<dbReference type="PROSITE" id="PS00026">
    <property type="entry name" value="CHIT_BIND_I_1"/>
    <property type="match status" value="1"/>
</dbReference>
<evidence type="ECO:0000256" key="8">
    <source>
        <dbReference type="ARBA" id="ARBA00023024"/>
    </source>
</evidence>
<dbReference type="InterPro" id="IPR001002">
    <property type="entry name" value="Chitin-bd_1"/>
</dbReference>
<evidence type="ECO:0000256" key="14">
    <source>
        <dbReference type="PIRSR" id="PIRSR001060-1"/>
    </source>
</evidence>
<evidence type="ECO:0000256" key="10">
    <source>
        <dbReference type="ARBA" id="ARBA00023180"/>
    </source>
</evidence>
<gene>
    <name evidence="19" type="ORF">M5K25_013301</name>
</gene>
<keyword evidence="12" id="KW-0326">Glycosidase</keyword>
<dbReference type="PROSITE" id="PS50941">
    <property type="entry name" value="CHIT_BIND_I_2"/>
    <property type="match status" value="1"/>
</dbReference>
<accession>A0ABD0USY5</accession>
<dbReference type="InterPro" id="IPR023346">
    <property type="entry name" value="Lysozyme-like_dom_sf"/>
</dbReference>
<feature type="region of interest" description="Disordered" evidence="17">
    <location>
        <begin position="1"/>
        <end position="25"/>
    </location>
</feature>
<dbReference type="InterPro" id="IPR036861">
    <property type="entry name" value="Endochitinase-like_sf"/>
</dbReference>
<dbReference type="GO" id="GO:0006952">
    <property type="term" value="P:defense response"/>
    <property type="evidence" value="ECO:0007669"/>
    <property type="project" value="UniProtKB-KW"/>
</dbReference>
<evidence type="ECO:0000256" key="1">
    <source>
        <dbReference type="ARBA" id="ARBA00000822"/>
    </source>
</evidence>
<keyword evidence="7" id="KW-0611">Plant defense</keyword>
<dbReference type="AlphaFoldDB" id="A0ABD0USY5"/>
<evidence type="ECO:0000256" key="15">
    <source>
        <dbReference type="PIRSR" id="PIRSR001060-2"/>
    </source>
</evidence>
<evidence type="ECO:0000256" key="9">
    <source>
        <dbReference type="ARBA" id="ARBA00023157"/>
    </source>
</evidence>
<keyword evidence="5" id="KW-0732">Signal</keyword>
<dbReference type="Pfam" id="PF00187">
    <property type="entry name" value="Chitin_bind_1"/>
    <property type="match status" value="1"/>
</dbReference>
<evidence type="ECO:0000259" key="18">
    <source>
        <dbReference type="PROSITE" id="PS50941"/>
    </source>
</evidence>
<evidence type="ECO:0000256" key="6">
    <source>
        <dbReference type="ARBA" id="ARBA00022801"/>
    </source>
</evidence>
<dbReference type="PANTHER" id="PTHR22595">
    <property type="entry name" value="CHITINASE-RELATED"/>
    <property type="match status" value="1"/>
</dbReference>
<dbReference type="GO" id="GO:0008061">
    <property type="term" value="F:chitin binding"/>
    <property type="evidence" value="ECO:0007669"/>
    <property type="project" value="UniProtKB-UniRule"/>
</dbReference>
<feature type="compositionally biased region" description="Basic and acidic residues" evidence="17">
    <location>
        <begin position="1"/>
        <end position="13"/>
    </location>
</feature>
<feature type="disulfide bond" evidence="15 16">
    <location>
        <begin position="66"/>
        <end position="80"/>
    </location>
</feature>
<dbReference type="FunFam" id="3.30.20.10:FF:000001">
    <property type="entry name" value="Endochitinase (Chitinase)"/>
    <property type="match status" value="1"/>
</dbReference>
<proteinExistence type="inferred from homology"/>
<evidence type="ECO:0000256" key="2">
    <source>
        <dbReference type="ARBA" id="ARBA00009373"/>
    </source>
</evidence>
<keyword evidence="9 15" id="KW-1015">Disulfide bond</keyword>